<accession>A0A7J5D658</accession>
<feature type="compositionally biased region" description="Low complexity" evidence="1">
    <location>
        <begin position="489"/>
        <end position="498"/>
    </location>
</feature>
<name>A0A7J5D658_9ACTN</name>
<organism evidence="2 3">
    <name type="scientific">Streptomyces triticiradicis</name>
    <dbReference type="NCBI Taxonomy" id="2651189"/>
    <lineage>
        <taxon>Bacteria</taxon>
        <taxon>Bacillati</taxon>
        <taxon>Actinomycetota</taxon>
        <taxon>Actinomycetes</taxon>
        <taxon>Kitasatosporales</taxon>
        <taxon>Streptomycetaceae</taxon>
        <taxon>Streptomyces</taxon>
    </lineage>
</organism>
<dbReference type="Proteomes" id="UP000442990">
    <property type="component" value="Unassembled WGS sequence"/>
</dbReference>
<feature type="region of interest" description="Disordered" evidence="1">
    <location>
        <begin position="348"/>
        <end position="370"/>
    </location>
</feature>
<keyword evidence="3" id="KW-1185">Reference proteome</keyword>
<evidence type="ECO:0000313" key="2">
    <source>
        <dbReference type="EMBL" id="KAB1980182.1"/>
    </source>
</evidence>
<proteinExistence type="predicted"/>
<feature type="region of interest" description="Disordered" evidence="1">
    <location>
        <begin position="196"/>
        <end position="224"/>
    </location>
</feature>
<evidence type="ECO:0000256" key="1">
    <source>
        <dbReference type="SAM" id="MobiDB-lite"/>
    </source>
</evidence>
<gene>
    <name evidence="2" type="ORF">F8144_34040</name>
</gene>
<evidence type="ECO:0000313" key="3">
    <source>
        <dbReference type="Proteomes" id="UP000442990"/>
    </source>
</evidence>
<dbReference type="AlphaFoldDB" id="A0A7J5D658"/>
<protein>
    <submittedName>
        <fullName evidence="2">Uncharacterized protein</fullName>
    </submittedName>
</protein>
<dbReference type="EMBL" id="WBKG01000038">
    <property type="protein sequence ID" value="KAB1980182.1"/>
    <property type="molecule type" value="Genomic_DNA"/>
</dbReference>
<feature type="region of interest" description="Disordered" evidence="1">
    <location>
        <begin position="489"/>
        <end position="509"/>
    </location>
</feature>
<dbReference type="RefSeq" id="WP_151473310.1">
    <property type="nucleotide sequence ID" value="NZ_WBKG01000038.1"/>
</dbReference>
<comment type="caution">
    <text evidence="2">The sequence shown here is derived from an EMBL/GenBank/DDBJ whole genome shotgun (WGS) entry which is preliminary data.</text>
</comment>
<sequence>MAEGTQDDSAYGRSDNPAVDAAEHLAAAIGTPAWAEARERVTGLLPDDDPQVGERIEAWAAEAARHEGDDLSRFLTRSLPQWQQQISAALTDDPELAQEARRFADSVQSLLPPPDGTTTQMAMATGHGTVNSVQNGNIYYQVVLGLAPRPRRTTLGKAAAIALGAGAVSTAGGLAVTNHLADEAVKQAGVGHLPGAPLADPAQASATAAQTAGSPSVAGASTPGAAATSQSGATVLAKAATVAKAATFGGAGAAGVSVPVVATVVTVVVVVVTTVIVVVPRIMGGASCDAAAGDRSAPAILAEAARRVELTSFRYDVTRGRHHVTGAADPQARTAWFRQGVRGGTDTSGTIDQGKVVLPSGATTPSGADPRWVRADGAFIDAVDPAAPARGLRSVIRARRDGCAFTGTLAPSTAAPEASAEPAVARFGVAPAEPVAATSTPTADVSPVDFTARIDDRGRLVRLTTQGSPDRLSVAARYWDFGLAVTASAPPSSGAPTSSEKETLTGRWTGDWSTSFGSGGFTATLSQDGERLTGDLTVDGVPCSLDGSVTGTLKGDRITFGNVNSAGTISFTGSVDGDTMRGSFKTDCYDASGSWTAQRSGS</sequence>
<reference evidence="2 3" key="1">
    <citation type="submission" date="2019-09" db="EMBL/GenBank/DDBJ databases">
        <title>Isolation and identification of active actinomycetes.</title>
        <authorList>
            <person name="Yu Z."/>
            <person name="Han C."/>
            <person name="Yu B."/>
        </authorList>
    </citation>
    <scope>NUCLEOTIDE SEQUENCE [LARGE SCALE GENOMIC DNA]</scope>
    <source>
        <strain evidence="2 3">NEAU-H2</strain>
    </source>
</reference>